<reference evidence="2 3" key="1">
    <citation type="submission" date="2019-03" db="EMBL/GenBank/DDBJ databases">
        <title>Genomic Encyclopedia of Type Strains, Phase IV (KMG-IV): sequencing the most valuable type-strain genomes for metagenomic binning, comparative biology and taxonomic classification.</title>
        <authorList>
            <person name="Goeker M."/>
        </authorList>
    </citation>
    <scope>NUCLEOTIDE SEQUENCE [LARGE SCALE GENOMIC DNA]</scope>
    <source>
        <strain evidence="2 3">DSM 24455</strain>
    </source>
</reference>
<name>A0A4R7KV94_9CLOT</name>
<gene>
    <name evidence="2" type="ORF">EDD71_104169</name>
</gene>
<dbReference type="RefSeq" id="WP_133627434.1">
    <property type="nucleotide sequence ID" value="NZ_SOAZ01000004.1"/>
</dbReference>
<comment type="caution">
    <text evidence="2">The sequence shown here is derived from an EMBL/GenBank/DDBJ whole genome shotgun (WGS) entry which is preliminary data.</text>
</comment>
<evidence type="ECO:0000313" key="2">
    <source>
        <dbReference type="EMBL" id="TDT62437.1"/>
    </source>
</evidence>
<dbReference type="GO" id="GO:0005829">
    <property type="term" value="C:cytosol"/>
    <property type="evidence" value="ECO:0007669"/>
    <property type="project" value="TreeGrafter"/>
</dbReference>
<dbReference type="Proteomes" id="UP000295325">
    <property type="component" value="Unassembled WGS sequence"/>
</dbReference>
<proteinExistence type="predicted"/>
<dbReference type="InterPro" id="IPR000905">
    <property type="entry name" value="Gcp-like_dom"/>
</dbReference>
<dbReference type="Gene3D" id="3.30.420.40">
    <property type="match status" value="2"/>
</dbReference>
<dbReference type="NCBIfam" id="TIGR03725">
    <property type="entry name" value="T6A_YeaZ"/>
    <property type="match status" value="1"/>
</dbReference>
<dbReference type="EMBL" id="SOAZ01000004">
    <property type="protein sequence ID" value="TDT62437.1"/>
    <property type="molecule type" value="Genomic_DNA"/>
</dbReference>
<evidence type="ECO:0000313" key="3">
    <source>
        <dbReference type="Proteomes" id="UP000295325"/>
    </source>
</evidence>
<dbReference type="InterPro" id="IPR022496">
    <property type="entry name" value="T6A_TsaB"/>
</dbReference>
<dbReference type="CDD" id="cd24032">
    <property type="entry name" value="ASKHA_NBD_TsaB"/>
    <property type="match status" value="1"/>
</dbReference>
<dbReference type="PANTHER" id="PTHR11735:SF11">
    <property type="entry name" value="TRNA THREONYLCARBAMOYLADENOSINE BIOSYNTHESIS PROTEIN TSAB"/>
    <property type="match status" value="1"/>
</dbReference>
<keyword evidence="3" id="KW-1185">Reference proteome</keyword>
<accession>A0A4R7KV94</accession>
<dbReference type="InterPro" id="IPR043129">
    <property type="entry name" value="ATPase_NBD"/>
</dbReference>
<dbReference type="AlphaFoldDB" id="A0A4R7KV94"/>
<dbReference type="GO" id="GO:0002949">
    <property type="term" value="P:tRNA threonylcarbamoyladenosine modification"/>
    <property type="evidence" value="ECO:0007669"/>
    <property type="project" value="InterPro"/>
</dbReference>
<dbReference type="SUPFAM" id="SSF53067">
    <property type="entry name" value="Actin-like ATPase domain"/>
    <property type="match status" value="2"/>
</dbReference>
<protein>
    <submittedName>
        <fullName evidence="2">tRNA threonylcarbamoyl adenosine modification protein YeaZ</fullName>
    </submittedName>
</protein>
<dbReference type="PANTHER" id="PTHR11735">
    <property type="entry name" value="TRNA N6-ADENOSINE THREONYLCARBAMOYLTRANSFERASE"/>
    <property type="match status" value="1"/>
</dbReference>
<feature type="domain" description="Gcp-like" evidence="1">
    <location>
        <begin position="34"/>
        <end position="227"/>
    </location>
</feature>
<evidence type="ECO:0000259" key="1">
    <source>
        <dbReference type="Pfam" id="PF00814"/>
    </source>
</evidence>
<dbReference type="Pfam" id="PF00814">
    <property type="entry name" value="TsaD"/>
    <property type="match status" value="1"/>
</dbReference>
<dbReference type="OrthoDB" id="9784166at2"/>
<sequence>MRILAIDTSGSAATAAVLSDEKLEAEVFLNHKLQHSTILFPMIEDLLKMLELNINDIDAVAVSGGPGSFTGLRIGVAAAKGIAQGGNMKFIGISSLDAMAFQQVGFDGIICPIMDALRDNVYTSLYSWQNDELFKVHDYDALHIDDLISRLMERSERVMFCGDGVKLHRDRLIEALKDRAAFAPLSTNMPRASSLAELALLRLKKGEEDSIFTYGPIYIRKSQAEREYERKQGVRVE</sequence>
<organism evidence="2 3">
    <name type="scientific">Fonticella tunisiensis</name>
    <dbReference type="NCBI Taxonomy" id="1096341"/>
    <lineage>
        <taxon>Bacteria</taxon>
        <taxon>Bacillati</taxon>
        <taxon>Bacillota</taxon>
        <taxon>Clostridia</taxon>
        <taxon>Eubacteriales</taxon>
        <taxon>Clostridiaceae</taxon>
        <taxon>Fonticella</taxon>
    </lineage>
</organism>